<organism evidence="6 8">
    <name type="scientific">Phytophthora infestans</name>
    <name type="common">Potato late blight agent</name>
    <name type="synonym">Botrytis infestans</name>
    <dbReference type="NCBI Taxonomy" id="4787"/>
    <lineage>
        <taxon>Eukaryota</taxon>
        <taxon>Sar</taxon>
        <taxon>Stramenopiles</taxon>
        <taxon>Oomycota</taxon>
        <taxon>Peronosporomycetes</taxon>
        <taxon>Peronosporales</taxon>
        <taxon>Peronosporaceae</taxon>
        <taxon>Phytophthora</taxon>
    </lineage>
</organism>
<dbReference type="Proteomes" id="UP000602510">
    <property type="component" value="Unassembled WGS sequence"/>
</dbReference>
<dbReference type="InterPro" id="IPR031825">
    <property type="entry name" value="RXLR"/>
</dbReference>
<evidence type="ECO:0000313" key="7">
    <source>
        <dbReference type="EMBL" id="KAF4139661.1"/>
    </source>
</evidence>
<feature type="chain" id="PRO_5044948253" description="RxLR effector protein" evidence="5">
    <location>
        <begin position="21"/>
        <end position="128"/>
    </location>
</feature>
<keyword evidence="3 5" id="KW-0964">Secreted</keyword>
<evidence type="ECO:0000256" key="3">
    <source>
        <dbReference type="ARBA" id="ARBA00022525"/>
    </source>
</evidence>
<reference evidence="6" key="1">
    <citation type="submission" date="2020-04" db="EMBL/GenBank/DDBJ databases">
        <title>Hybrid Assembly of Korean Phytophthora infestans isolates.</title>
        <authorList>
            <person name="Prokchorchik M."/>
            <person name="Lee Y."/>
            <person name="Seo J."/>
            <person name="Cho J.-H."/>
            <person name="Park Y.-E."/>
            <person name="Jang D.-C."/>
            <person name="Im J.-S."/>
            <person name="Choi J.-G."/>
            <person name="Park H.-J."/>
            <person name="Lee G.-B."/>
            <person name="Lee Y.-G."/>
            <person name="Hong S.-Y."/>
            <person name="Cho K."/>
            <person name="Sohn K.H."/>
        </authorList>
    </citation>
    <scope>NUCLEOTIDE SEQUENCE</scope>
    <source>
        <strain evidence="6">KR_1_A1</strain>
        <strain evidence="7">KR_2_A2</strain>
    </source>
</reference>
<dbReference type="Pfam" id="PF16810">
    <property type="entry name" value="RXLR"/>
    <property type="match status" value="1"/>
</dbReference>
<dbReference type="EMBL" id="WSZM01000109">
    <property type="protein sequence ID" value="KAF4042024.1"/>
    <property type="molecule type" value="Genomic_DNA"/>
</dbReference>
<evidence type="ECO:0000256" key="2">
    <source>
        <dbReference type="ARBA" id="ARBA00010400"/>
    </source>
</evidence>
<keyword evidence="4 5" id="KW-0732">Signal</keyword>
<evidence type="ECO:0000313" key="6">
    <source>
        <dbReference type="EMBL" id="KAF4042024.1"/>
    </source>
</evidence>
<proteinExistence type="inferred from homology"/>
<dbReference type="AlphaFoldDB" id="A0A833T429"/>
<evidence type="ECO:0000256" key="1">
    <source>
        <dbReference type="ARBA" id="ARBA00004613"/>
    </source>
</evidence>
<comment type="function">
    <text evidence="5">Effector that suppresses plant defense responses during pathogen infection.</text>
</comment>
<dbReference type="EMBL" id="JAACNO010001551">
    <property type="protein sequence ID" value="KAF4139661.1"/>
    <property type="molecule type" value="Genomic_DNA"/>
</dbReference>
<comment type="caution">
    <text evidence="6">The sequence shown here is derived from an EMBL/GenBank/DDBJ whole genome shotgun (WGS) entry which is preliminary data.</text>
</comment>
<protein>
    <recommendedName>
        <fullName evidence="5">RxLR effector protein</fullName>
    </recommendedName>
</protein>
<dbReference type="Proteomes" id="UP000704712">
    <property type="component" value="Unassembled WGS sequence"/>
</dbReference>
<comment type="domain">
    <text evidence="5">The RxLR-dEER motif acts to carry the protein into the host cell cytoplasm through binding to cell surface phosphatidylinositol-3-phosphate.</text>
</comment>
<comment type="subcellular location">
    <subcellularLocation>
        <location evidence="1 5">Secreted</location>
    </subcellularLocation>
</comment>
<evidence type="ECO:0000256" key="5">
    <source>
        <dbReference type="RuleBase" id="RU367124"/>
    </source>
</evidence>
<keyword evidence="8" id="KW-1185">Reference proteome</keyword>
<accession>A0A833T429</accession>
<sequence length="128" mass="14433">MRLAHVFAVIAAACLVSSEAFATSDKKAKTSKATLLDAPGQRLLRAHRAADEDEIDSEERGLTKEHYELLAKYAKELKIDVAKAGKSTAYLNDPEVRENYAKYRAYLDFFIQGNRKKGERMVTYEHHG</sequence>
<gene>
    <name evidence="6" type="ORF">GN244_ATG05749</name>
    <name evidence="7" type="ORF">GN958_ATG11146</name>
</gene>
<evidence type="ECO:0000313" key="8">
    <source>
        <dbReference type="Proteomes" id="UP000602510"/>
    </source>
</evidence>
<evidence type="ECO:0000256" key="4">
    <source>
        <dbReference type="ARBA" id="ARBA00022729"/>
    </source>
</evidence>
<feature type="signal peptide" evidence="5">
    <location>
        <begin position="1"/>
        <end position="20"/>
    </location>
</feature>
<name>A0A833T429_PHYIN</name>
<comment type="similarity">
    <text evidence="2 5">Belongs to the RxLR effector family.</text>
</comment>